<keyword evidence="2" id="KW-1133">Transmembrane helix</keyword>
<feature type="domain" description="Dispersed gene family protein 1 C-terminal" evidence="3">
    <location>
        <begin position="964"/>
        <end position="1224"/>
    </location>
</feature>
<feature type="transmembrane region" description="Helical" evidence="2">
    <location>
        <begin position="1146"/>
        <end position="1166"/>
    </location>
</feature>
<keyword evidence="2" id="KW-0812">Transmembrane</keyword>
<feature type="transmembrane region" description="Helical" evidence="2">
    <location>
        <begin position="1201"/>
        <end position="1222"/>
    </location>
</feature>
<feature type="transmembrane region" description="Helical" evidence="2">
    <location>
        <begin position="961"/>
        <end position="985"/>
    </location>
</feature>
<dbReference type="Proteomes" id="UP000051952">
    <property type="component" value="Unassembled WGS sequence"/>
</dbReference>
<proteinExistence type="predicted"/>
<evidence type="ECO:0000259" key="3">
    <source>
        <dbReference type="Pfam" id="PF11040"/>
    </source>
</evidence>
<dbReference type="OrthoDB" id="251612at2759"/>
<organism evidence="4 5">
    <name type="scientific">Bodo saltans</name>
    <name type="common">Flagellated protozoan</name>
    <dbReference type="NCBI Taxonomy" id="75058"/>
    <lineage>
        <taxon>Eukaryota</taxon>
        <taxon>Discoba</taxon>
        <taxon>Euglenozoa</taxon>
        <taxon>Kinetoplastea</taxon>
        <taxon>Metakinetoplastina</taxon>
        <taxon>Eubodonida</taxon>
        <taxon>Bodonidae</taxon>
        <taxon>Bodo</taxon>
    </lineage>
</organism>
<keyword evidence="2" id="KW-0472">Membrane</keyword>
<reference evidence="5" key="1">
    <citation type="submission" date="2015-09" db="EMBL/GenBank/DDBJ databases">
        <authorList>
            <consortium name="Pathogen Informatics"/>
        </authorList>
    </citation>
    <scope>NUCLEOTIDE SEQUENCE [LARGE SCALE GENOMIC DNA]</scope>
    <source>
        <strain evidence="5">Lake Konstanz</strain>
    </source>
</reference>
<dbReference type="VEuPathDB" id="TriTrypDB:BSAL_25190"/>
<evidence type="ECO:0000256" key="1">
    <source>
        <dbReference type="SAM" id="MobiDB-lite"/>
    </source>
</evidence>
<sequence>MQIVERIPAAQLAAMMCCPTRYMTTATTAQTTRLRFAFTIFSVLTTSIIILIAPVAAADSDQKSNVTYVSGTCKKTTPEFNMSSYYNQESMLVSTFGNQDISGSNWDLGRDGAFVGYNVVYCATSSPGEDLLSLIRLKGFTITSTCNLAGVLAYPKFHVFMLFDYIDGVILTAADNDAIREFFIRGGGLYIFTDNCPWFHNANPMYRNFPYPLNLFQMRYNNGIPYFPLRNGNPVGDNQFGHHPAFTGIPEMSSGTTLSIPFFDNKFGLGVFAPMCTTVIDRVPSACSGEPPSSYIYSHASVMYVDPPVQLVNFTQACNWGRIVHDTAFTRYYVEPKRTGCQRLAANVVVWLTNIERIQERLASGTPLNSTDTSQCFATVNSSSAGDNDVNKTQVLGCSNGDAITLKSPTLMCRVGFAGGADAPACLALVVTAESGTTCVVDIQNAKIGTYWIMVDGKNSSLQFSVTAASLTPRGTISAVTGTCVKLSDTAASGCSDGSSITIDWTLPYPSALTLGLGSTASVCATFSVSGTHVYCRFQGLNNLAKGRYQTYINGVATGIPLTILTDKASLNKVLCSGSHTISPQSSNEVTETVTVLMTRTPTATISASCRSRSLTQTKSLTETTTVTVVASKSHSLHVSGSATLTGTLQWTVTEPQTKSTTDQWSSTVALQKTWSLTRTKTLSKSALRTITLSGNEMSTTAALSSSKERMTITRTLRPSASESWGCVDGQRLIEVLHPLLASAASVAIQNSDVVNGTTISLRLPSPVNNTTVLLLRSTAALHIPWYDRWEARVVIRPLQCPNQEGFADPTNRNIPMVIVFPFGLLASTSSANMVEATLIIPPIPSYHIYIQETVSVDVAVSDLTLGSLCNFSSSSTAGVYTPIVRLEVSININQLLASAQESVTPIVAVMTAAVPFAAPDVQVLVALALMPCSNSYQKRTFAMFRALSVFTLDDSYEGVLWGNLIANVAGLGLHMAVIGVVSVVTKRSLGDAMTAARFPSLYLQLLWQLTYASNVFAAIQIIAGDNAGNSDLTALGVGVLVVFGVAIPAGLYLYVALQAEAAYYIFEYHKWRRSETNLRVRLLSRFLMPLGHWEPQALRRRLGPLLTLQSRPERIWVLLPLVSPIIIGLFSLVRNESSANCVYVYLAMALLHLLLVAVMIFFRPLRSMIEDWFGAAGYIVTTLYLLFAAVNLAYPSAREVESVMAVIVVAQIALLFVRLVYHISHIFIARRLWDVVPHVLLFEWHKGSTRVEEDIDVDACRTMSKDGVAPRHSSALYNELSDLMTKEDDSEVELHSPLLLRDGKEDEHVAAMSELWLQKHHQSARDNSEDNNNDNDHDVGNLLLLGRSSTMTGGSATPNINTSSSQPPAGGSKRLGGRHSRHVAAGDDLMSNDEFSDLLGTIS</sequence>
<evidence type="ECO:0000313" key="5">
    <source>
        <dbReference type="Proteomes" id="UP000051952"/>
    </source>
</evidence>
<feature type="transmembrane region" description="Helical" evidence="2">
    <location>
        <begin position="36"/>
        <end position="57"/>
    </location>
</feature>
<feature type="compositionally biased region" description="Polar residues" evidence="1">
    <location>
        <begin position="1348"/>
        <end position="1368"/>
    </location>
</feature>
<dbReference type="EMBL" id="CYKH01001795">
    <property type="protein sequence ID" value="CUG90138.1"/>
    <property type="molecule type" value="Genomic_DNA"/>
</dbReference>
<feature type="transmembrane region" description="Helical" evidence="2">
    <location>
        <begin position="1006"/>
        <end position="1024"/>
    </location>
</feature>
<gene>
    <name evidence="4" type="ORF">BSAL_25190</name>
</gene>
<dbReference type="Pfam" id="PF11040">
    <property type="entry name" value="DGF-1_C"/>
    <property type="match status" value="1"/>
</dbReference>
<feature type="region of interest" description="Disordered" evidence="1">
    <location>
        <begin position="1320"/>
        <end position="1389"/>
    </location>
</feature>
<feature type="transmembrane region" description="Helical" evidence="2">
    <location>
        <begin position="1173"/>
        <end position="1195"/>
    </location>
</feature>
<feature type="compositionally biased region" description="Basic and acidic residues" evidence="1">
    <location>
        <begin position="1324"/>
        <end position="1340"/>
    </location>
</feature>
<name>A0A0S4JHZ1_BODSA</name>
<feature type="transmembrane region" description="Helical" evidence="2">
    <location>
        <begin position="1116"/>
        <end position="1134"/>
    </location>
</feature>
<evidence type="ECO:0000313" key="4">
    <source>
        <dbReference type="EMBL" id="CUG90138.1"/>
    </source>
</evidence>
<protein>
    <submittedName>
        <fullName evidence="4">Membrane-associated protein, putative</fullName>
    </submittedName>
</protein>
<accession>A0A0S4JHZ1</accession>
<feature type="transmembrane region" description="Helical" evidence="2">
    <location>
        <begin position="1036"/>
        <end position="1056"/>
    </location>
</feature>
<keyword evidence="5" id="KW-1185">Reference proteome</keyword>
<dbReference type="InterPro" id="IPR021053">
    <property type="entry name" value="Dispersed_gene_fam_prot1_C"/>
</dbReference>
<evidence type="ECO:0000256" key="2">
    <source>
        <dbReference type="SAM" id="Phobius"/>
    </source>
</evidence>